<organism evidence="3 4">
    <name type="scientific">Gonapodya prolifera (strain JEL478)</name>
    <name type="common">Monoblepharis prolifera</name>
    <dbReference type="NCBI Taxonomy" id="1344416"/>
    <lineage>
        <taxon>Eukaryota</taxon>
        <taxon>Fungi</taxon>
        <taxon>Fungi incertae sedis</taxon>
        <taxon>Chytridiomycota</taxon>
        <taxon>Chytridiomycota incertae sedis</taxon>
        <taxon>Monoblepharidomycetes</taxon>
        <taxon>Monoblepharidales</taxon>
        <taxon>Gonapodyaceae</taxon>
        <taxon>Gonapodya</taxon>
    </lineage>
</organism>
<feature type="domain" description="ER-bound oxygenase mpaB/mpaB'/Rubber oxygenase catalytic" evidence="2">
    <location>
        <begin position="139"/>
        <end position="258"/>
    </location>
</feature>
<dbReference type="EMBL" id="KQ965794">
    <property type="protein sequence ID" value="KXS11921.1"/>
    <property type="molecule type" value="Genomic_DNA"/>
</dbReference>
<accession>A0A139A5B4</accession>
<dbReference type="PANTHER" id="PTHR37539">
    <property type="entry name" value="SECRETED PROTEIN-RELATED"/>
    <property type="match status" value="1"/>
</dbReference>
<protein>
    <recommendedName>
        <fullName evidence="2">ER-bound oxygenase mpaB/mpaB'/Rubber oxygenase catalytic domain-containing protein</fullName>
    </recommendedName>
</protein>
<evidence type="ECO:0000256" key="1">
    <source>
        <dbReference type="SAM" id="Phobius"/>
    </source>
</evidence>
<feature type="transmembrane region" description="Helical" evidence="1">
    <location>
        <begin position="369"/>
        <end position="389"/>
    </location>
</feature>
<dbReference type="InterPro" id="IPR018713">
    <property type="entry name" value="MPAB/Lcp_cat_dom"/>
</dbReference>
<keyword evidence="1" id="KW-1133">Transmembrane helix</keyword>
<reference evidence="3 4" key="1">
    <citation type="journal article" date="2015" name="Genome Biol. Evol.">
        <title>Phylogenomic analyses indicate that early fungi evolved digesting cell walls of algal ancestors of land plants.</title>
        <authorList>
            <person name="Chang Y."/>
            <person name="Wang S."/>
            <person name="Sekimoto S."/>
            <person name="Aerts A.L."/>
            <person name="Choi C."/>
            <person name="Clum A."/>
            <person name="LaButti K.M."/>
            <person name="Lindquist E.A."/>
            <person name="Yee Ngan C."/>
            <person name="Ohm R.A."/>
            <person name="Salamov A.A."/>
            <person name="Grigoriev I.V."/>
            <person name="Spatafora J.W."/>
            <person name="Berbee M.L."/>
        </authorList>
    </citation>
    <scope>NUCLEOTIDE SEQUENCE [LARGE SCALE GENOMIC DNA]</scope>
    <source>
        <strain evidence="3 4">JEL478</strain>
    </source>
</reference>
<dbReference type="Pfam" id="PF09995">
    <property type="entry name" value="MPAB_Lcp_cat"/>
    <property type="match status" value="1"/>
</dbReference>
<sequence>MSPAPPFHPTDIGLYWLGSDKGILARFPPVPTSKLAPLRFLSDEPVDAYINESGITIRDDAAALLKEHSSAGMKTAVSLSTHLSTKPSWVDLERIKRGQQFYWRNSEVLSTIQLTALVVGTTFRKAQKVLTSTGYLTSERSAFKRLLETSVWVSSLMSDNALEPEHEGWSATLRVRFLHAQIRARIRKVATKKPEFYDEAFYGVPVNQEDMAVTLLEFASGPLVRMAEMGFLVSSQERDDYLHLWRFIGYLSGVREEINPLAHGLEPAASFAYSYCLHNCQMTTGGDNPQDMTQALLRGFAQGVAGLQSPSSTTSVVEAPTSVEKGDPFGYLVVSQIVRTIIGPRCSALLGVKQPGLVARLVARLTVGWWWLSAILARYIPWFGVWLMAMNKRTVITMQERGGVVKHKFLMSHVPK</sequence>
<dbReference type="OrthoDB" id="6361347at2759"/>
<keyword evidence="1" id="KW-0812">Transmembrane</keyword>
<keyword evidence="4" id="KW-1185">Reference proteome</keyword>
<dbReference type="STRING" id="1344416.A0A139A5B4"/>
<dbReference type="AlphaFoldDB" id="A0A139A5B4"/>
<keyword evidence="1" id="KW-0472">Membrane</keyword>
<dbReference type="PANTHER" id="PTHR37539:SF1">
    <property type="entry name" value="ER-BOUND OXYGENASE MPAB_MPAB'_RUBBER OXYGENASE CATALYTIC DOMAIN-CONTAINING PROTEIN"/>
    <property type="match status" value="1"/>
</dbReference>
<evidence type="ECO:0000313" key="4">
    <source>
        <dbReference type="Proteomes" id="UP000070544"/>
    </source>
</evidence>
<dbReference type="GO" id="GO:0016491">
    <property type="term" value="F:oxidoreductase activity"/>
    <property type="evidence" value="ECO:0007669"/>
    <property type="project" value="InterPro"/>
</dbReference>
<dbReference type="Proteomes" id="UP000070544">
    <property type="component" value="Unassembled WGS sequence"/>
</dbReference>
<proteinExistence type="predicted"/>
<name>A0A139A5B4_GONPJ</name>
<evidence type="ECO:0000313" key="3">
    <source>
        <dbReference type="EMBL" id="KXS11921.1"/>
    </source>
</evidence>
<gene>
    <name evidence="3" type="ORF">M427DRAFT_147439</name>
</gene>
<dbReference type="InterPro" id="IPR037473">
    <property type="entry name" value="Lcp-like"/>
</dbReference>
<evidence type="ECO:0000259" key="2">
    <source>
        <dbReference type="Pfam" id="PF09995"/>
    </source>
</evidence>